<gene>
    <name evidence="1" type="ORF">TorRG33x02_289500</name>
</gene>
<sequence length="70" mass="7994">SAPDSTLETLKLCALKLDLLHSLFAVSKETQGVELEHTLRLENGSEILRVRTVWMPKNRKNFEQLNSKDT</sequence>
<protein>
    <submittedName>
        <fullName evidence="1">Uncharacterized protein</fullName>
    </submittedName>
</protein>
<organism evidence="1 2">
    <name type="scientific">Trema orientale</name>
    <name type="common">Charcoal tree</name>
    <name type="synonym">Celtis orientalis</name>
    <dbReference type="NCBI Taxonomy" id="63057"/>
    <lineage>
        <taxon>Eukaryota</taxon>
        <taxon>Viridiplantae</taxon>
        <taxon>Streptophyta</taxon>
        <taxon>Embryophyta</taxon>
        <taxon>Tracheophyta</taxon>
        <taxon>Spermatophyta</taxon>
        <taxon>Magnoliopsida</taxon>
        <taxon>eudicotyledons</taxon>
        <taxon>Gunneridae</taxon>
        <taxon>Pentapetalae</taxon>
        <taxon>rosids</taxon>
        <taxon>fabids</taxon>
        <taxon>Rosales</taxon>
        <taxon>Cannabaceae</taxon>
        <taxon>Trema</taxon>
    </lineage>
</organism>
<accession>A0A2P5CD32</accession>
<evidence type="ECO:0000313" key="2">
    <source>
        <dbReference type="Proteomes" id="UP000237000"/>
    </source>
</evidence>
<dbReference type="AlphaFoldDB" id="A0A2P5CD32"/>
<dbReference type="InParanoid" id="A0A2P5CD32"/>
<reference evidence="2" key="1">
    <citation type="submission" date="2016-06" db="EMBL/GenBank/DDBJ databases">
        <title>Parallel loss of symbiosis genes in relatives of nitrogen-fixing non-legume Parasponia.</title>
        <authorList>
            <person name="Van Velzen R."/>
            <person name="Holmer R."/>
            <person name="Bu F."/>
            <person name="Rutten L."/>
            <person name="Van Zeijl A."/>
            <person name="Liu W."/>
            <person name="Santuari L."/>
            <person name="Cao Q."/>
            <person name="Sharma T."/>
            <person name="Shen D."/>
            <person name="Roswanjaya Y."/>
            <person name="Wardhani T."/>
            <person name="Kalhor M.S."/>
            <person name="Jansen J."/>
            <person name="Van den Hoogen J."/>
            <person name="Gungor B."/>
            <person name="Hartog M."/>
            <person name="Hontelez J."/>
            <person name="Verver J."/>
            <person name="Yang W.-C."/>
            <person name="Schijlen E."/>
            <person name="Repin R."/>
            <person name="Schilthuizen M."/>
            <person name="Schranz E."/>
            <person name="Heidstra R."/>
            <person name="Miyata K."/>
            <person name="Fedorova E."/>
            <person name="Kohlen W."/>
            <person name="Bisseling T."/>
            <person name="Smit S."/>
            <person name="Geurts R."/>
        </authorList>
    </citation>
    <scope>NUCLEOTIDE SEQUENCE [LARGE SCALE GENOMIC DNA]</scope>
    <source>
        <strain evidence="2">cv. RG33-2</strain>
    </source>
</reference>
<comment type="caution">
    <text evidence="1">The sequence shown here is derived from an EMBL/GenBank/DDBJ whole genome shotgun (WGS) entry which is preliminary data.</text>
</comment>
<dbReference type="EMBL" id="JXTC01000380">
    <property type="protein sequence ID" value="PON58915.1"/>
    <property type="molecule type" value="Genomic_DNA"/>
</dbReference>
<evidence type="ECO:0000313" key="1">
    <source>
        <dbReference type="EMBL" id="PON58915.1"/>
    </source>
</evidence>
<name>A0A2P5CD32_TREOI</name>
<feature type="non-terminal residue" evidence="1">
    <location>
        <position position="1"/>
    </location>
</feature>
<dbReference type="Proteomes" id="UP000237000">
    <property type="component" value="Unassembled WGS sequence"/>
</dbReference>
<proteinExistence type="predicted"/>
<keyword evidence="2" id="KW-1185">Reference proteome</keyword>